<sequence>MTQKNHKPMQQTQIGFLIYPDVIQLDVTAAYQVLAFPPQTSLHLIAKTTAPLKSNEGLILQPTVTLDDCPPLDVICVPGGGLGQLKVIQDPDCLDFLRHQSTTSQYVTSVCTGSLILAAAGLLQGYRATTHYLFRDQLALLGVEVVPERVVIDRNRVTGAGVTSGLDFGLTLLSLLYGETTAQMAQLMMEYSPKPPFAGTPETAAPEAVAALMQAGQPLMEAFLKQTQATAIQLKQAT</sequence>
<dbReference type="Proteomes" id="UP000248857">
    <property type="component" value="Unassembled WGS sequence"/>
</dbReference>
<dbReference type="CDD" id="cd03139">
    <property type="entry name" value="GATase1_PfpI_2"/>
    <property type="match status" value="1"/>
</dbReference>
<accession>A0A2W1JCZ9</accession>
<feature type="domain" description="DJ-1/PfpI" evidence="1">
    <location>
        <begin position="14"/>
        <end position="174"/>
    </location>
</feature>
<evidence type="ECO:0000259" key="1">
    <source>
        <dbReference type="Pfam" id="PF01965"/>
    </source>
</evidence>
<dbReference type="PANTHER" id="PTHR43130">
    <property type="entry name" value="ARAC-FAMILY TRANSCRIPTIONAL REGULATOR"/>
    <property type="match status" value="1"/>
</dbReference>
<dbReference type="EC" id="4.2.1.103" evidence="2"/>
<gene>
    <name evidence="2" type="primary">inhA_1</name>
    <name evidence="2" type="ORF">C1752_05022</name>
</gene>
<dbReference type="InterPro" id="IPR052158">
    <property type="entry name" value="INH-QAR"/>
</dbReference>
<dbReference type="GO" id="GO:0006355">
    <property type="term" value="P:regulation of DNA-templated transcription"/>
    <property type="evidence" value="ECO:0007669"/>
    <property type="project" value="TreeGrafter"/>
</dbReference>
<evidence type="ECO:0000313" key="2">
    <source>
        <dbReference type="EMBL" id="PZD71666.1"/>
    </source>
</evidence>
<dbReference type="EMBL" id="PQWO01000015">
    <property type="protein sequence ID" value="PZD71666.1"/>
    <property type="molecule type" value="Genomic_DNA"/>
</dbReference>
<dbReference type="PANTHER" id="PTHR43130:SF2">
    <property type="entry name" value="DJ-1_PFPI DOMAIN-CONTAINING PROTEIN"/>
    <property type="match status" value="1"/>
</dbReference>
<protein>
    <submittedName>
        <fullName evidence="2">Isonitrile hydratase</fullName>
        <ecNumber evidence="2">4.2.1.103</ecNumber>
    </submittedName>
</protein>
<proteinExistence type="predicted"/>
<dbReference type="InterPro" id="IPR002818">
    <property type="entry name" value="DJ-1/PfpI"/>
</dbReference>
<dbReference type="SUPFAM" id="SSF52317">
    <property type="entry name" value="Class I glutamine amidotransferase-like"/>
    <property type="match status" value="1"/>
</dbReference>
<comment type="caution">
    <text evidence="2">The sequence shown here is derived from an EMBL/GenBank/DDBJ whole genome shotgun (WGS) entry which is preliminary data.</text>
</comment>
<dbReference type="Pfam" id="PF01965">
    <property type="entry name" value="DJ-1_PfpI"/>
    <property type="match status" value="1"/>
</dbReference>
<dbReference type="InterPro" id="IPR029062">
    <property type="entry name" value="Class_I_gatase-like"/>
</dbReference>
<reference evidence="2 3" key="1">
    <citation type="journal article" date="2018" name="Sci. Rep.">
        <title>A novel species of the marine cyanobacterium Acaryochloris with a unique pigment content and lifestyle.</title>
        <authorList>
            <person name="Partensky F."/>
            <person name="Six C."/>
            <person name="Ratin M."/>
            <person name="Garczarek L."/>
            <person name="Vaulot D."/>
            <person name="Probert I."/>
            <person name="Calteau A."/>
            <person name="Gourvil P."/>
            <person name="Marie D."/>
            <person name="Grebert T."/>
            <person name="Bouchier C."/>
            <person name="Le Panse S."/>
            <person name="Gachenot M."/>
            <person name="Rodriguez F."/>
            <person name="Garrido J.L."/>
        </authorList>
    </citation>
    <scope>NUCLEOTIDE SEQUENCE [LARGE SCALE GENOMIC DNA]</scope>
    <source>
        <strain evidence="2 3">RCC1774</strain>
    </source>
</reference>
<dbReference type="GO" id="GO:0050549">
    <property type="term" value="F:cyclohexyl-isocyanide hydratase activity"/>
    <property type="evidence" value="ECO:0007669"/>
    <property type="project" value="UniProtKB-EC"/>
</dbReference>
<organism evidence="2 3">
    <name type="scientific">Acaryochloris thomasi RCC1774</name>
    <dbReference type="NCBI Taxonomy" id="1764569"/>
    <lineage>
        <taxon>Bacteria</taxon>
        <taxon>Bacillati</taxon>
        <taxon>Cyanobacteriota</taxon>
        <taxon>Cyanophyceae</taxon>
        <taxon>Acaryochloridales</taxon>
        <taxon>Acaryochloridaceae</taxon>
        <taxon>Acaryochloris</taxon>
        <taxon>Acaryochloris thomasi</taxon>
    </lineage>
</organism>
<dbReference type="Gene3D" id="3.40.50.880">
    <property type="match status" value="1"/>
</dbReference>
<keyword evidence="2" id="KW-0456">Lyase</keyword>
<dbReference type="AlphaFoldDB" id="A0A2W1JCZ9"/>
<name>A0A2W1JCZ9_9CYAN</name>
<evidence type="ECO:0000313" key="3">
    <source>
        <dbReference type="Proteomes" id="UP000248857"/>
    </source>
</evidence>
<keyword evidence="3" id="KW-1185">Reference proteome</keyword>